<name>A0A645HGZ9_9ZZZZ</name>
<accession>A0A645HGZ9</accession>
<protein>
    <submittedName>
        <fullName evidence="2">Uncharacterized protein</fullName>
    </submittedName>
</protein>
<feature type="region of interest" description="Disordered" evidence="1">
    <location>
        <begin position="1"/>
        <end position="25"/>
    </location>
</feature>
<sequence>MKEENPSSASEIITGSATDTDKQDAAITDSFRSAVRHTVDFSKSRGCPIARYDAKRKAAYLEYPDGSKVYHEKA</sequence>
<comment type="caution">
    <text evidence="2">The sequence shown here is derived from an EMBL/GenBank/DDBJ whole genome shotgun (WGS) entry which is preliminary data.</text>
</comment>
<evidence type="ECO:0000256" key="1">
    <source>
        <dbReference type="SAM" id="MobiDB-lite"/>
    </source>
</evidence>
<gene>
    <name evidence="2" type="ORF">SDC9_185825</name>
</gene>
<dbReference type="AlphaFoldDB" id="A0A645HGZ9"/>
<dbReference type="EMBL" id="VSSQ01093446">
    <property type="protein sequence ID" value="MPN38301.1"/>
    <property type="molecule type" value="Genomic_DNA"/>
</dbReference>
<proteinExistence type="predicted"/>
<feature type="compositionally biased region" description="Polar residues" evidence="1">
    <location>
        <begin position="1"/>
        <end position="18"/>
    </location>
</feature>
<organism evidence="2">
    <name type="scientific">bioreactor metagenome</name>
    <dbReference type="NCBI Taxonomy" id="1076179"/>
    <lineage>
        <taxon>unclassified sequences</taxon>
        <taxon>metagenomes</taxon>
        <taxon>ecological metagenomes</taxon>
    </lineage>
</organism>
<evidence type="ECO:0000313" key="2">
    <source>
        <dbReference type="EMBL" id="MPN38301.1"/>
    </source>
</evidence>
<reference evidence="2" key="1">
    <citation type="submission" date="2019-08" db="EMBL/GenBank/DDBJ databases">
        <authorList>
            <person name="Kucharzyk K."/>
            <person name="Murdoch R.W."/>
            <person name="Higgins S."/>
            <person name="Loffler F."/>
        </authorList>
    </citation>
    <scope>NUCLEOTIDE SEQUENCE</scope>
</reference>